<dbReference type="FunFam" id="3.30.70.270:FF:000001">
    <property type="entry name" value="Diguanylate cyclase domain protein"/>
    <property type="match status" value="1"/>
</dbReference>
<gene>
    <name evidence="3" type="ORF">MNB_SM-3-235</name>
</gene>
<dbReference type="SMART" id="SM00267">
    <property type="entry name" value="GGDEF"/>
    <property type="match status" value="1"/>
</dbReference>
<keyword evidence="1" id="KW-0472">Membrane</keyword>
<dbReference type="GO" id="GO:0005886">
    <property type="term" value="C:plasma membrane"/>
    <property type="evidence" value="ECO:0007669"/>
    <property type="project" value="TreeGrafter"/>
</dbReference>
<reference evidence="3" key="1">
    <citation type="submission" date="2016-10" db="EMBL/GenBank/DDBJ databases">
        <authorList>
            <person name="de Groot N.N."/>
        </authorList>
    </citation>
    <scope>NUCLEOTIDE SEQUENCE</scope>
</reference>
<evidence type="ECO:0000259" key="2">
    <source>
        <dbReference type="PROSITE" id="PS50887"/>
    </source>
</evidence>
<keyword evidence="1" id="KW-0812">Transmembrane</keyword>
<feature type="transmembrane region" description="Helical" evidence="1">
    <location>
        <begin position="180"/>
        <end position="199"/>
    </location>
</feature>
<dbReference type="Gene3D" id="3.30.70.270">
    <property type="match status" value="1"/>
</dbReference>
<organism evidence="3">
    <name type="scientific">hydrothermal vent metagenome</name>
    <dbReference type="NCBI Taxonomy" id="652676"/>
    <lineage>
        <taxon>unclassified sequences</taxon>
        <taxon>metagenomes</taxon>
        <taxon>ecological metagenomes</taxon>
    </lineage>
</organism>
<dbReference type="CDD" id="cd01949">
    <property type="entry name" value="GGDEF"/>
    <property type="match status" value="1"/>
</dbReference>
<dbReference type="GO" id="GO:1902201">
    <property type="term" value="P:negative regulation of bacterial-type flagellum-dependent cell motility"/>
    <property type="evidence" value="ECO:0007669"/>
    <property type="project" value="TreeGrafter"/>
</dbReference>
<dbReference type="InterPro" id="IPR043128">
    <property type="entry name" value="Rev_trsase/Diguanyl_cyclase"/>
</dbReference>
<sequence length="614" mass="69836">MHTKSKILLITTLLLLAFSLSSIVIVTINFKNFSIDSALSKAQMTAETVKDGLTAHMVNGIMDKRQYFLDKISNQKEIQSLWISRGENVIKQYGKGFSNETTRDDIDKKVLQTGKMEKEIVSSLDKTILRVTIPYKAENLGSHSCLNCHNVKDGDVLGAISMEFDITSMKNKSIISITKILITSLGFLIIIILLVNYFITPYVNLFNNITEGLKKAYAGDFTYKFHTDVIEDGKVMVDHLNTLFFKIQQTFGNIKNDLKTFMPNDVKLTNDPLGEAKVIINELADIYKFKKTIELDTTKKVVYSRLVDVLETKYEIKHLALYEVNNITNKRELIYISQNKSICFDEVDNNAELCRAYRTKSDIISTDFKDLCKACNAKDINYLCIPFTINKNHSIILSITAKSLEEFNKINAKIANIKNYLESAKPVIENKILMDALRDTSLRDGMTGLYNRRFLDEVIDKIMHQAKRNNTTYTIMMLDVDFFKKVNDTYGHDVGDKVIVAIGKILKESIRESDLAIRYGGEEFVVMLENATDEGAMEVAKKIHTTFAQTVFEVGDGKTMQKTMSIGIAKYPRDSESIWQCIKLADTALYVAKTTGRNKIVIYEKKMSQDEHLR</sequence>
<keyword evidence="1" id="KW-1133">Transmembrane helix</keyword>
<protein>
    <submittedName>
        <fullName evidence="3">Diguanylate cyclase/phosphodiesterase (GGDEF &amp; EAL domains) with PAS/PAC sensor(S)</fullName>
    </submittedName>
</protein>
<dbReference type="InterPro" id="IPR000160">
    <property type="entry name" value="GGDEF_dom"/>
</dbReference>
<dbReference type="GO" id="GO:0043709">
    <property type="term" value="P:cell adhesion involved in single-species biofilm formation"/>
    <property type="evidence" value="ECO:0007669"/>
    <property type="project" value="TreeGrafter"/>
</dbReference>
<proteinExistence type="predicted"/>
<name>A0A1W1D350_9ZZZZ</name>
<dbReference type="AlphaFoldDB" id="A0A1W1D350"/>
<dbReference type="InterPro" id="IPR050469">
    <property type="entry name" value="Diguanylate_Cyclase"/>
</dbReference>
<dbReference type="GO" id="GO:0052621">
    <property type="term" value="F:diguanylate cyclase activity"/>
    <property type="evidence" value="ECO:0007669"/>
    <property type="project" value="TreeGrafter"/>
</dbReference>
<dbReference type="PANTHER" id="PTHR45138">
    <property type="entry name" value="REGULATORY COMPONENTS OF SENSORY TRANSDUCTION SYSTEM"/>
    <property type="match status" value="1"/>
</dbReference>
<dbReference type="PANTHER" id="PTHR45138:SF9">
    <property type="entry name" value="DIGUANYLATE CYCLASE DGCM-RELATED"/>
    <property type="match status" value="1"/>
</dbReference>
<dbReference type="NCBIfam" id="TIGR00254">
    <property type="entry name" value="GGDEF"/>
    <property type="match status" value="1"/>
</dbReference>
<evidence type="ECO:0000313" key="3">
    <source>
        <dbReference type="EMBL" id="SFV75059.1"/>
    </source>
</evidence>
<dbReference type="PROSITE" id="PS50887">
    <property type="entry name" value="GGDEF"/>
    <property type="match status" value="1"/>
</dbReference>
<dbReference type="Pfam" id="PF00990">
    <property type="entry name" value="GGDEF"/>
    <property type="match status" value="1"/>
</dbReference>
<dbReference type="SUPFAM" id="SSF55073">
    <property type="entry name" value="Nucleotide cyclase"/>
    <property type="match status" value="1"/>
</dbReference>
<evidence type="ECO:0000256" key="1">
    <source>
        <dbReference type="SAM" id="Phobius"/>
    </source>
</evidence>
<accession>A0A1W1D350</accession>
<dbReference type="EMBL" id="FPHP01000014">
    <property type="protein sequence ID" value="SFV75059.1"/>
    <property type="molecule type" value="Genomic_DNA"/>
</dbReference>
<dbReference type="Gene3D" id="3.30.450.290">
    <property type="match status" value="1"/>
</dbReference>
<feature type="domain" description="GGDEF" evidence="2">
    <location>
        <begin position="471"/>
        <end position="605"/>
    </location>
</feature>
<dbReference type="InterPro" id="IPR029787">
    <property type="entry name" value="Nucleotide_cyclase"/>
</dbReference>